<comment type="caution">
    <text evidence="2">The sequence shown here is derived from an EMBL/GenBank/DDBJ whole genome shotgun (WGS) entry which is preliminary data.</text>
</comment>
<name>A0A0C2N1C4_THEKT</name>
<feature type="transmembrane region" description="Helical" evidence="1">
    <location>
        <begin position="99"/>
        <end position="120"/>
    </location>
</feature>
<accession>A0A0C2N1C4</accession>
<keyword evidence="1" id="KW-0812">Transmembrane</keyword>
<protein>
    <submittedName>
        <fullName evidence="2">Uncharacterized protein</fullName>
    </submittedName>
</protein>
<organism evidence="2 3">
    <name type="scientific">Thelohanellus kitauei</name>
    <name type="common">Myxosporean</name>
    <dbReference type="NCBI Taxonomy" id="669202"/>
    <lineage>
        <taxon>Eukaryota</taxon>
        <taxon>Metazoa</taxon>
        <taxon>Cnidaria</taxon>
        <taxon>Myxozoa</taxon>
        <taxon>Myxosporea</taxon>
        <taxon>Bivalvulida</taxon>
        <taxon>Platysporina</taxon>
        <taxon>Myxobolidae</taxon>
        <taxon>Thelohanellus</taxon>
    </lineage>
</organism>
<dbReference type="EMBL" id="JWZT01002166">
    <property type="protein sequence ID" value="KII70140.1"/>
    <property type="molecule type" value="Genomic_DNA"/>
</dbReference>
<reference evidence="2 3" key="1">
    <citation type="journal article" date="2014" name="Genome Biol. Evol.">
        <title>The genome of the myxosporean Thelohanellus kitauei shows adaptations to nutrient acquisition within its fish host.</title>
        <authorList>
            <person name="Yang Y."/>
            <person name="Xiong J."/>
            <person name="Zhou Z."/>
            <person name="Huo F."/>
            <person name="Miao W."/>
            <person name="Ran C."/>
            <person name="Liu Y."/>
            <person name="Zhang J."/>
            <person name="Feng J."/>
            <person name="Wang M."/>
            <person name="Wang M."/>
            <person name="Wang L."/>
            <person name="Yao B."/>
        </authorList>
    </citation>
    <scope>NUCLEOTIDE SEQUENCE [LARGE SCALE GENOMIC DNA]</scope>
    <source>
        <strain evidence="2">Wuqing</strain>
    </source>
</reference>
<evidence type="ECO:0000256" key="1">
    <source>
        <dbReference type="SAM" id="Phobius"/>
    </source>
</evidence>
<proteinExistence type="predicted"/>
<evidence type="ECO:0000313" key="2">
    <source>
        <dbReference type="EMBL" id="KII70140.1"/>
    </source>
</evidence>
<dbReference type="AlphaFoldDB" id="A0A0C2N1C4"/>
<evidence type="ECO:0000313" key="3">
    <source>
        <dbReference type="Proteomes" id="UP000031668"/>
    </source>
</evidence>
<sequence>MVIRDVFDHITIVVKGTGPVSWRDLVFKGSPGSLYRIVMDSSFRIFESVAAINGEAFVKFVMVVNVSIYSTRDFYLEQSTFLSSLHTAKNPCTLHRMSLLCLFLPILVLSISTTKLYPLFDSEDK</sequence>
<dbReference type="Proteomes" id="UP000031668">
    <property type="component" value="Unassembled WGS sequence"/>
</dbReference>
<gene>
    <name evidence="2" type="ORF">RF11_05186</name>
</gene>
<keyword evidence="3" id="KW-1185">Reference proteome</keyword>
<keyword evidence="1" id="KW-0472">Membrane</keyword>
<keyword evidence="1" id="KW-1133">Transmembrane helix</keyword>